<proteinExistence type="predicted"/>
<gene>
    <name evidence="1" type="ORF">OXU80_05355</name>
</gene>
<dbReference type="EMBL" id="CP113520">
    <property type="protein sequence ID" value="WAJ29658.1"/>
    <property type="molecule type" value="Genomic_DNA"/>
</dbReference>
<organism evidence="1 2">
    <name type="scientific">Antarcticirhabdus aurantiaca</name>
    <dbReference type="NCBI Taxonomy" id="2606717"/>
    <lineage>
        <taxon>Bacteria</taxon>
        <taxon>Pseudomonadati</taxon>
        <taxon>Pseudomonadota</taxon>
        <taxon>Alphaproteobacteria</taxon>
        <taxon>Hyphomicrobiales</taxon>
        <taxon>Aurantimonadaceae</taxon>
        <taxon>Antarcticirhabdus</taxon>
    </lineage>
</organism>
<protein>
    <submittedName>
        <fullName evidence="1">MBL fold metallo-hydrolase</fullName>
    </submittedName>
</protein>
<sequence length="316" mass="33123">MNDAATQSADPAPSDPLRLSTAFEPRHGEPVPVADGVWRITAPNASPFTFHGTNTYLVGNGTSVALVDPGPDDDRHLAALLAAIGGRRVEAVLLTHTHRDHTALVPRLLAATGGPPLLAEGPHRAARPLAQAETNALDAAGDAAIAPDRRLADGEAVALAGRTIRAIATPGHTANHLAFDLGEGVVLSGDHVMAWSTSIVAPPDGSMIAYMDSLDRMLSRNDRLLLPGHGGPVERPRAFLRGLKAHRRMRESAILARLSAGDRSIPAIVAAIYRSTDPRLHGAAGLSVFAHLEDLVARGLALTDGPPLLDGHYRPA</sequence>
<evidence type="ECO:0000313" key="2">
    <source>
        <dbReference type="Proteomes" id="UP001163223"/>
    </source>
</evidence>
<name>A0ACD4NSD0_9HYPH</name>
<accession>A0ACD4NSD0</accession>
<evidence type="ECO:0000313" key="1">
    <source>
        <dbReference type="EMBL" id="WAJ29658.1"/>
    </source>
</evidence>
<dbReference type="Proteomes" id="UP001163223">
    <property type="component" value="Chromosome"/>
</dbReference>
<reference evidence="1" key="1">
    <citation type="submission" date="2022-11" db="EMBL/GenBank/DDBJ databases">
        <title>beta-Carotene-producing bacterium, Jeongeuplla avenae sp. nov., alleviates the salt stress of Arabidopsis seedlings.</title>
        <authorList>
            <person name="Jiang L."/>
            <person name="Lee J."/>
        </authorList>
    </citation>
    <scope>NUCLEOTIDE SEQUENCE</scope>
    <source>
        <strain evidence="1">DY_R2A_6</strain>
    </source>
</reference>
<keyword evidence="2" id="KW-1185">Reference proteome</keyword>